<dbReference type="Gene3D" id="1.10.40.50">
    <property type="entry name" value="Probable gtpase engc, domain 3"/>
    <property type="match status" value="1"/>
</dbReference>
<accession>A0AAX4HLZ2</accession>
<sequence>MTIKARIFRSSKRHFECQREDTKEVVLATALAALLKEDHIVVGDWVEISPPPQGGEEWKIESVQERKSAIFRNIPREQKKKVIAANVDVMLVVVSAGKPAYKRGLVDRYLARSDYWGVPAYVVFNKMDLYEESEFDIKFEAERLKWLNVKCFEISAEDKNYKPRFLANGFDELSHELQKKTAVLVGHSGVGKSRLITELSHGKIQLLSGELGKVGKGAHTTTWAELIDGENFALIDSPGIRSMSLADLTKQDLLYCFSDVNEWTTKCQFSSNCTHEANSKGCFFQKLDGGNREDQLILSRLDSYKRVLEEVSNIPDWLKKP</sequence>
<dbReference type="NCBIfam" id="TIGR00157">
    <property type="entry name" value="ribosome small subunit-dependent GTPase A"/>
    <property type="match status" value="1"/>
</dbReference>
<dbReference type="KEGG" id="psti:SOO65_16095"/>
<dbReference type="Gene3D" id="3.40.50.300">
    <property type="entry name" value="P-loop containing nucleotide triphosphate hydrolases"/>
    <property type="match status" value="1"/>
</dbReference>
<dbReference type="PROSITE" id="PS50936">
    <property type="entry name" value="ENGC_GTPASE"/>
    <property type="match status" value="1"/>
</dbReference>
<evidence type="ECO:0000313" key="3">
    <source>
        <dbReference type="Proteomes" id="UP001324634"/>
    </source>
</evidence>
<dbReference type="SUPFAM" id="SSF52540">
    <property type="entry name" value="P-loop containing nucleoside triphosphate hydrolases"/>
    <property type="match status" value="1"/>
</dbReference>
<organism evidence="2 3">
    <name type="scientific">Peredibacter starrii</name>
    <dbReference type="NCBI Taxonomy" id="28202"/>
    <lineage>
        <taxon>Bacteria</taxon>
        <taxon>Pseudomonadati</taxon>
        <taxon>Bdellovibrionota</taxon>
        <taxon>Bacteriovoracia</taxon>
        <taxon>Bacteriovoracales</taxon>
        <taxon>Bacteriovoracaceae</taxon>
        <taxon>Peredibacter</taxon>
    </lineage>
</organism>
<dbReference type="InterPro" id="IPR004881">
    <property type="entry name" value="Ribosome_biogen_GTPase_RsgA"/>
</dbReference>
<dbReference type="PANTHER" id="PTHR32120">
    <property type="entry name" value="SMALL RIBOSOMAL SUBUNIT BIOGENESIS GTPASE RSGA"/>
    <property type="match status" value="1"/>
</dbReference>
<name>A0AAX4HLZ2_9BACT</name>
<dbReference type="InterPro" id="IPR010914">
    <property type="entry name" value="RsgA_GTPase_dom"/>
</dbReference>
<feature type="domain" description="EngC GTPase" evidence="1">
    <location>
        <begin position="85"/>
        <end position="241"/>
    </location>
</feature>
<protein>
    <submittedName>
        <fullName evidence="2">Ribosome small subunit-dependent GTPase A</fullName>
    </submittedName>
</protein>
<gene>
    <name evidence="2" type="primary">rsgA</name>
    <name evidence="2" type="ORF">SOO65_16095</name>
</gene>
<dbReference type="GO" id="GO:0005525">
    <property type="term" value="F:GTP binding"/>
    <property type="evidence" value="ECO:0007669"/>
    <property type="project" value="InterPro"/>
</dbReference>
<dbReference type="InterPro" id="IPR027417">
    <property type="entry name" value="P-loop_NTPase"/>
</dbReference>
<keyword evidence="3" id="KW-1185">Reference proteome</keyword>
<evidence type="ECO:0000313" key="2">
    <source>
        <dbReference type="EMBL" id="WPU64215.1"/>
    </source>
</evidence>
<dbReference type="PANTHER" id="PTHR32120:SF11">
    <property type="entry name" value="SMALL RIBOSOMAL SUBUNIT BIOGENESIS GTPASE RSGA 1, MITOCHONDRIAL-RELATED"/>
    <property type="match status" value="1"/>
</dbReference>
<dbReference type="AlphaFoldDB" id="A0AAX4HLZ2"/>
<dbReference type="Proteomes" id="UP001324634">
    <property type="component" value="Chromosome"/>
</dbReference>
<dbReference type="GO" id="GO:0003924">
    <property type="term" value="F:GTPase activity"/>
    <property type="evidence" value="ECO:0007669"/>
    <property type="project" value="InterPro"/>
</dbReference>
<dbReference type="Pfam" id="PF03193">
    <property type="entry name" value="RsgA_GTPase"/>
    <property type="match status" value="1"/>
</dbReference>
<dbReference type="EMBL" id="CP139487">
    <property type="protein sequence ID" value="WPU64215.1"/>
    <property type="molecule type" value="Genomic_DNA"/>
</dbReference>
<proteinExistence type="predicted"/>
<reference evidence="2 3" key="1">
    <citation type="submission" date="2023-11" db="EMBL/GenBank/DDBJ databases">
        <title>Peredibacter starrii A3.12.</title>
        <authorList>
            <person name="Mitchell R.J."/>
        </authorList>
    </citation>
    <scope>NUCLEOTIDE SEQUENCE [LARGE SCALE GENOMIC DNA]</scope>
    <source>
        <strain evidence="2 3">A3.12</strain>
    </source>
</reference>
<evidence type="ECO:0000259" key="1">
    <source>
        <dbReference type="PROSITE" id="PS50936"/>
    </source>
</evidence>
<dbReference type="RefSeq" id="WP_321392588.1">
    <property type="nucleotide sequence ID" value="NZ_CP139487.1"/>
</dbReference>